<keyword evidence="2" id="KW-0812">Transmembrane</keyword>
<evidence type="ECO:0000313" key="4">
    <source>
        <dbReference type="Proteomes" id="UP000076871"/>
    </source>
</evidence>
<accession>A0A165ARU6</accession>
<evidence type="ECO:0000313" key="3">
    <source>
        <dbReference type="EMBL" id="KZS99538.1"/>
    </source>
</evidence>
<dbReference type="OrthoDB" id="3270653at2759"/>
<keyword evidence="4" id="KW-1185">Reference proteome</keyword>
<dbReference type="GeneID" id="63822367"/>
<feature type="region of interest" description="Disordered" evidence="1">
    <location>
        <begin position="215"/>
        <end position="321"/>
    </location>
</feature>
<dbReference type="EMBL" id="KV427798">
    <property type="protein sequence ID" value="KZS99538.1"/>
    <property type="molecule type" value="Genomic_DNA"/>
</dbReference>
<evidence type="ECO:0000256" key="1">
    <source>
        <dbReference type="SAM" id="MobiDB-lite"/>
    </source>
</evidence>
<dbReference type="AlphaFoldDB" id="A0A165ARU6"/>
<keyword evidence="2" id="KW-1133">Transmembrane helix</keyword>
<organism evidence="3 4">
    <name type="scientific">Laetiporus sulphureus 93-53</name>
    <dbReference type="NCBI Taxonomy" id="1314785"/>
    <lineage>
        <taxon>Eukaryota</taxon>
        <taxon>Fungi</taxon>
        <taxon>Dikarya</taxon>
        <taxon>Basidiomycota</taxon>
        <taxon>Agaricomycotina</taxon>
        <taxon>Agaricomycetes</taxon>
        <taxon>Polyporales</taxon>
        <taxon>Laetiporus</taxon>
    </lineage>
</organism>
<dbReference type="RefSeq" id="XP_040757279.1">
    <property type="nucleotide sequence ID" value="XM_040905337.1"/>
</dbReference>
<sequence>MHYDTHVYARDGDSDNGGLSASGTIAIIVVCICIAILAFSLFLWRFLYRLCSRKKSNPLPPAQPPVHGRSYQAWVDRKAFQESGSGSLRGLTYYNLSAAVSQGSLTPASSILNGRENDDALSVRSAWGPVGFLNYSLPNPVLNPYASMISVASSAASEDGAFTPHASESVSHISQALPSHPTARGPPRTQSRPFGRRSVHVDQWVPIRPRSLSMINSAGGRTSSPNLPFPRSRSQSRITPSANQTYRRSQSQPRMDPSPLRLYSNPPAYPVAATSHSPPPPVPQLPAEYSRTAKAGDVEDTDRGRSLDVAPRSTATSTSTH</sequence>
<protein>
    <submittedName>
        <fullName evidence="3">Uncharacterized protein</fullName>
    </submittedName>
</protein>
<feature type="region of interest" description="Disordered" evidence="1">
    <location>
        <begin position="161"/>
        <end position="202"/>
    </location>
</feature>
<feature type="transmembrane region" description="Helical" evidence="2">
    <location>
        <begin position="25"/>
        <end position="47"/>
    </location>
</feature>
<dbReference type="InParanoid" id="A0A165ARU6"/>
<feature type="compositionally biased region" description="Polar residues" evidence="1">
    <location>
        <begin position="215"/>
        <end position="253"/>
    </location>
</feature>
<proteinExistence type="predicted"/>
<keyword evidence="2" id="KW-0472">Membrane</keyword>
<feature type="compositionally biased region" description="Polar residues" evidence="1">
    <location>
        <begin position="166"/>
        <end position="177"/>
    </location>
</feature>
<dbReference type="Proteomes" id="UP000076871">
    <property type="component" value="Unassembled WGS sequence"/>
</dbReference>
<reference evidence="3 4" key="1">
    <citation type="journal article" date="2016" name="Mol. Biol. Evol.">
        <title>Comparative Genomics of Early-Diverging Mushroom-Forming Fungi Provides Insights into the Origins of Lignocellulose Decay Capabilities.</title>
        <authorList>
            <person name="Nagy L.G."/>
            <person name="Riley R."/>
            <person name="Tritt A."/>
            <person name="Adam C."/>
            <person name="Daum C."/>
            <person name="Floudas D."/>
            <person name="Sun H."/>
            <person name="Yadav J.S."/>
            <person name="Pangilinan J."/>
            <person name="Larsson K.H."/>
            <person name="Matsuura K."/>
            <person name="Barry K."/>
            <person name="Labutti K."/>
            <person name="Kuo R."/>
            <person name="Ohm R.A."/>
            <person name="Bhattacharya S.S."/>
            <person name="Shirouzu T."/>
            <person name="Yoshinaga Y."/>
            <person name="Martin F.M."/>
            <person name="Grigoriev I.V."/>
            <person name="Hibbett D.S."/>
        </authorList>
    </citation>
    <scope>NUCLEOTIDE SEQUENCE [LARGE SCALE GENOMIC DNA]</scope>
    <source>
        <strain evidence="3 4">93-53</strain>
    </source>
</reference>
<gene>
    <name evidence="3" type="ORF">LAESUDRAFT_667859</name>
</gene>
<feature type="compositionally biased region" description="Basic and acidic residues" evidence="1">
    <location>
        <begin position="294"/>
        <end position="306"/>
    </location>
</feature>
<evidence type="ECO:0000256" key="2">
    <source>
        <dbReference type="SAM" id="Phobius"/>
    </source>
</evidence>
<name>A0A165ARU6_9APHY</name>